<keyword evidence="4" id="KW-1185">Reference proteome</keyword>
<dbReference type="Gene3D" id="3.65.10.20">
    <property type="entry name" value="RNA 3'-terminal phosphate cyclase domain"/>
    <property type="match status" value="1"/>
</dbReference>
<feature type="domain" description="RNA 3'-terminal phosphate cyclase insert" evidence="2">
    <location>
        <begin position="119"/>
        <end position="152"/>
    </location>
</feature>
<dbReference type="InterPro" id="IPR023797">
    <property type="entry name" value="RNA3'_phos_cyclase_dom"/>
</dbReference>
<dbReference type="AlphaFoldDB" id="A0A835RND4"/>
<protein>
    <recommendedName>
        <fullName evidence="5">RNA 3'-terminal phosphate cyclase-like protein</fullName>
    </recommendedName>
</protein>
<evidence type="ECO:0000259" key="1">
    <source>
        <dbReference type="Pfam" id="PF01137"/>
    </source>
</evidence>
<dbReference type="InterPro" id="IPR013791">
    <property type="entry name" value="RNA3'-term_phos_cycl_insert"/>
</dbReference>
<dbReference type="InterPro" id="IPR013792">
    <property type="entry name" value="RNA3'P_cycl/enolpyr_Trfase_a/b"/>
</dbReference>
<evidence type="ECO:0008006" key="5">
    <source>
        <dbReference type="Google" id="ProtNLM"/>
    </source>
</evidence>
<evidence type="ECO:0000313" key="3">
    <source>
        <dbReference type="EMBL" id="KAG0495336.1"/>
    </source>
</evidence>
<sequence length="152" mass="16752">MRPVRICGTNRGFWLEESTSCMTADFSRSIGYFLEPLVLLGLFGERPLSIRLKGITNDSKDPSVDTFRTTSLHILKHFGVPLEGLELKIESRGAALGGGEVVLGVPILLNNLSETTWIDEGIVKRIRGVTFSTRVSPQFGNRMVSIARGVFN</sequence>
<name>A0A835RND4_VANPL</name>
<dbReference type="InterPro" id="IPR037136">
    <property type="entry name" value="RNA3'_phos_cyclase_dom_sf"/>
</dbReference>
<reference evidence="3 4" key="1">
    <citation type="journal article" date="2020" name="Nat. Food">
        <title>A phased Vanilla planifolia genome enables genetic improvement of flavour and production.</title>
        <authorList>
            <person name="Hasing T."/>
            <person name="Tang H."/>
            <person name="Brym M."/>
            <person name="Khazi F."/>
            <person name="Huang T."/>
            <person name="Chambers A.H."/>
        </authorList>
    </citation>
    <scope>NUCLEOTIDE SEQUENCE [LARGE SCALE GENOMIC DNA]</scope>
    <source>
        <tissue evidence="3">Leaf</tissue>
    </source>
</reference>
<proteinExistence type="predicted"/>
<dbReference type="PANTHER" id="PTHR11096">
    <property type="entry name" value="RNA 3' TERMINAL PHOSPHATE CYCLASE"/>
    <property type="match status" value="1"/>
</dbReference>
<dbReference type="GO" id="GO:0005730">
    <property type="term" value="C:nucleolus"/>
    <property type="evidence" value="ECO:0007669"/>
    <property type="project" value="TreeGrafter"/>
</dbReference>
<dbReference type="Pfam" id="PF05189">
    <property type="entry name" value="RTC_insert"/>
    <property type="match status" value="1"/>
</dbReference>
<dbReference type="Pfam" id="PF01137">
    <property type="entry name" value="RTC"/>
    <property type="match status" value="1"/>
</dbReference>
<evidence type="ECO:0000259" key="2">
    <source>
        <dbReference type="Pfam" id="PF05189"/>
    </source>
</evidence>
<gene>
    <name evidence="3" type="ORF">HPP92_000027</name>
</gene>
<organism evidence="3 4">
    <name type="scientific">Vanilla planifolia</name>
    <name type="common">Vanilla</name>
    <dbReference type="NCBI Taxonomy" id="51239"/>
    <lineage>
        <taxon>Eukaryota</taxon>
        <taxon>Viridiplantae</taxon>
        <taxon>Streptophyta</taxon>
        <taxon>Embryophyta</taxon>
        <taxon>Tracheophyta</taxon>
        <taxon>Spermatophyta</taxon>
        <taxon>Magnoliopsida</taxon>
        <taxon>Liliopsida</taxon>
        <taxon>Asparagales</taxon>
        <taxon>Orchidaceae</taxon>
        <taxon>Vanilloideae</taxon>
        <taxon>Vanilleae</taxon>
        <taxon>Vanilla</taxon>
    </lineage>
</organism>
<comment type="caution">
    <text evidence="3">The sequence shown here is derived from an EMBL/GenBank/DDBJ whole genome shotgun (WGS) entry which is preliminary data.</text>
</comment>
<dbReference type="SUPFAM" id="SSF55205">
    <property type="entry name" value="EPT/RTPC-like"/>
    <property type="match status" value="1"/>
</dbReference>
<dbReference type="InterPro" id="IPR000228">
    <property type="entry name" value="RNA3'_term_phos_cyc"/>
</dbReference>
<accession>A0A835RND4</accession>
<evidence type="ECO:0000313" key="4">
    <source>
        <dbReference type="Proteomes" id="UP000636800"/>
    </source>
</evidence>
<feature type="domain" description="RNA 3'-terminal phosphate cyclase" evidence="1">
    <location>
        <begin position="23"/>
        <end position="106"/>
    </location>
</feature>
<dbReference type="Proteomes" id="UP000636800">
    <property type="component" value="Chromosome 1"/>
</dbReference>
<dbReference type="GO" id="GO:0004521">
    <property type="term" value="F:RNA endonuclease activity"/>
    <property type="evidence" value="ECO:0007669"/>
    <property type="project" value="TreeGrafter"/>
</dbReference>
<dbReference type="EMBL" id="JADCNL010000001">
    <property type="protein sequence ID" value="KAG0495336.1"/>
    <property type="molecule type" value="Genomic_DNA"/>
</dbReference>
<dbReference type="OrthoDB" id="640735at2759"/>
<dbReference type="PANTHER" id="PTHR11096:SF1">
    <property type="entry name" value="RNA 3'-TERMINAL PHOSPHATE CYCLASE-LIKE PROTEIN"/>
    <property type="match status" value="1"/>
</dbReference>
<dbReference type="GO" id="GO:0000479">
    <property type="term" value="P:endonucleolytic cleavage of tricistronic rRNA transcript (SSU-rRNA, 5.8S rRNA, LSU-rRNA)"/>
    <property type="evidence" value="ECO:0007669"/>
    <property type="project" value="TreeGrafter"/>
</dbReference>